<evidence type="ECO:0000256" key="1">
    <source>
        <dbReference type="SAM" id="SignalP"/>
    </source>
</evidence>
<evidence type="ECO:0000313" key="2">
    <source>
        <dbReference type="EMBL" id="RNL52098.1"/>
    </source>
</evidence>
<evidence type="ECO:0000313" key="3">
    <source>
        <dbReference type="Proteomes" id="UP000273807"/>
    </source>
</evidence>
<feature type="chain" id="PRO_5018337706" evidence="1">
    <location>
        <begin position="46"/>
        <end position="639"/>
    </location>
</feature>
<proteinExistence type="predicted"/>
<organism evidence="2 3">
    <name type="scientific">Arthrobacter oryzae</name>
    <dbReference type="NCBI Taxonomy" id="409290"/>
    <lineage>
        <taxon>Bacteria</taxon>
        <taxon>Bacillati</taxon>
        <taxon>Actinomycetota</taxon>
        <taxon>Actinomycetes</taxon>
        <taxon>Micrococcales</taxon>
        <taxon>Micrococcaceae</taxon>
        <taxon>Arthrobacter</taxon>
    </lineage>
</organism>
<sequence>MLGGGEPGNRLKDFGGKLNRKTTRLGIAGALTALSLAASAFPAHAALTIDPCGPVVDSVKLCTAENGSAYAMLVNSDVAGPRPGIGGALQVGRTLTVVDGAWDPADATLTHQWLRNEVPVLGATGPTYRLTEADLGKGIRVKTIARAAGYATATAQSAKTAPVTNAGSAVPSIQASSGVSFDLVGAGTNLDDPSRLVTAMLGSWSAATDIHFQYQWLRDGAPIPGATAKIFDTTGWGSTGLLSVRITGHAPGFNPASRTSAQRAVLPYNPAPGAVVTGGTGLGDVLTGVDDVPWLYTTGSGEPGKERHYKWLRDGVVIPGAAGLTYTVTAEDQGHILVLMTETWYRFVAYSNPVAVPAAAGAGVGLNPLTIVTKPVLTGEFTTGTPMTVTGGTWSVPVEKLTVTYDWMLPEGSMWAGGPAYTPGRPQVGATVTVFVTASAPGYAPTRIKVTAPKPLSLRDPDQTKAPAISGTATVKEKLTVAAGVWNRYDMRVVKESRQWLRDGTPIARATGRDYTLVSADVGKKISVRVTSTLDGRILKTQTTDATARVAAATLSSAVPTIAGTAKVGSVLTIKRGTWTWGTTFKYRWLRNGVPISGATASTYKVRTADRDKKITVQVTGSRPGYTTASQVSAALIAR</sequence>
<dbReference type="EMBL" id="RBED01000114">
    <property type="protein sequence ID" value="RNL52098.1"/>
    <property type="molecule type" value="Genomic_DNA"/>
</dbReference>
<feature type="signal peptide" evidence="1">
    <location>
        <begin position="1"/>
        <end position="45"/>
    </location>
</feature>
<dbReference type="AlphaFoldDB" id="A0A3N0BST3"/>
<reference evidence="2 3" key="1">
    <citation type="submission" date="2018-10" db="EMBL/GenBank/DDBJ databases">
        <title>Genome sequencing of Arthrobacter oryzae TNB02.</title>
        <authorList>
            <person name="Cho Y.-J."/>
            <person name="Cho A."/>
            <person name="Kim O.-S."/>
        </authorList>
    </citation>
    <scope>NUCLEOTIDE SEQUENCE [LARGE SCALE GENOMIC DNA]</scope>
    <source>
        <strain evidence="2 3">TNB02</strain>
    </source>
</reference>
<keyword evidence="1" id="KW-0732">Signal</keyword>
<accession>A0A3N0BST3</accession>
<gene>
    <name evidence="2" type="ORF">D7003_14210</name>
</gene>
<keyword evidence="3" id="KW-1185">Reference proteome</keyword>
<name>A0A3N0BST3_9MICC</name>
<dbReference type="OrthoDB" id="614750at2"/>
<dbReference type="Gene3D" id="2.60.40.2700">
    <property type="match status" value="4"/>
</dbReference>
<comment type="caution">
    <text evidence="2">The sequence shown here is derived from an EMBL/GenBank/DDBJ whole genome shotgun (WGS) entry which is preliminary data.</text>
</comment>
<protein>
    <submittedName>
        <fullName evidence="2">Uncharacterized protein</fullName>
    </submittedName>
</protein>
<dbReference type="Proteomes" id="UP000273807">
    <property type="component" value="Unassembled WGS sequence"/>
</dbReference>